<dbReference type="CDD" id="cd08168">
    <property type="entry name" value="Cytochrom_C3"/>
    <property type="match status" value="1"/>
</dbReference>
<dbReference type="Pfam" id="PF14537">
    <property type="entry name" value="Cytochrom_c3_2"/>
    <property type="match status" value="1"/>
</dbReference>
<evidence type="ECO:0000256" key="3">
    <source>
        <dbReference type="ARBA" id="ARBA00022448"/>
    </source>
</evidence>
<dbReference type="RefSeq" id="WP_377046443.1">
    <property type="nucleotide sequence ID" value="NZ_JBHLUN010000017.1"/>
</dbReference>
<comment type="cofactor">
    <cofactor evidence="1">
        <name>heme c</name>
        <dbReference type="ChEBI" id="CHEBI:61717"/>
    </cofactor>
</comment>
<keyword evidence="10" id="KW-1185">Reference proteome</keyword>
<keyword evidence="7" id="KW-0408">Iron</keyword>
<dbReference type="EMBL" id="JBHLUN010000017">
    <property type="protein sequence ID" value="MFC0410688.1"/>
    <property type="molecule type" value="Genomic_DNA"/>
</dbReference>
<dbReference type="Proteomes" id="UP001589865">
    <property type="component" value="Unassembled WGS sequence"/>
</dbReference>
<keyword evidence="3" id="KW-0813">Transport</keyword>
<evidence type="ECO:0000313" key="9">
    <source>
        <dbReference type="EMBL" id="MFC0410688.1"/>
    </source>
</evidence>
<name>A0ABV6JYC2_9PROT</name>
<keyword evidence="4" id="KW-0349">Heme</keyword>
<dbReference type="Gene3D" id="3.90.10.10">
    <property type="entry name" value="Cytochrome C3"/>
    <property type="match status" value="2"/>
</dbReference>
<evidence type="ECO:0000256" key="5">
    <source>
        <dbReference type="ARBA" id="ARBA00022723"/>
    </source>
</evidence>
<gene>
    <name evidence="9" type="ORF">ACFFGY_20765</name>
</gene>
<organism evidence="9 10">
    <name type="scientific">Roseomonas elaeocarpi</name>
    <dbReference type="NCBI Taxonomy" id="907779"/>
    <lineage>
        <taxon>Bacteria</taxon>
        <taxon>Pseudomonadati</taxon>
        <taxon>Pseudomonadota</taxon>
        <taxon>Alphaproteobacteria</taxon>
        <taxon>Acetobacterales</taxon>
        <taxon>Roseomonadaceae</taxon>
        <taxon>Roseomonas</taxon>
    </lineage>
</organism>
<evidence type="ECO:0000256" key="1">
    <source>
        <dbReference type="ARBA" id="ARBA00001926"/>
    </source>
</evidence>
<dbReference type="SUPFAM" id="SSF48695">
    <property type="entry name" value="Multiheme cytochromes"/>
    <property type="match status" value="1"/>
</dbReference>
<evidence type="ECO:0000313" key="10">
    <source>
        <dbReference type="Proteomes" id="UP001589865"/>
    </source>
</evidence>
<evidence type="ECO:0000256" key="4">
    <source>
        <dbReference type="ARBA" id="ARBA00022617"/>
    </source>
</evidence>
<protein>
    <submittedName>
        <fullName evidence="9">Cytochrome c3 family protein</fullName>
    </submittedName>
</protein>
<evidence type="ECO:0000256" key="2">
    <source>
        <dbReference type="ARBA" id="ARBA00004196"/>
    </source>
</evidence>
<comment type="subcellular location">
    <subcellularLocation>
        <location evidence="2">Cell envelope</location>
    </subcellularLocation>
</comment>
<comment type="caution">
    <text evidence="9">The sequence shown here is derived from an EMBL/GenBank/DDBJ whole genome shotgun (WGS) entry which is preliminary data.</text>
</comment>
<feature type="domain" description="Tetrahaem cytochrome" evidence="8">
    <location>
        <begin position="132"/>
        <end position="217"/>
    </location>
</feature>
<dbReference type="PANTHER" id="PTHR39425:SF1">
    <property type="entry name" value="CYTOCHROME C7-LIKE DOMAIN-CONTAINING PROTEIN"/>
    <property type="match status" value="1"/>
</dbReference>
<keyword evidence="5" id="KW-0479">Metal-binding</keyword>
<reference evidence="9 10" key="1">
    <citation type="submission" date="2024-09" db="EMBL/GenBank/DDBJ databases">
        <authorList>
            <person name="Sun Q."/>
            <person name="Mori K."/>
        </authorList>
    </citation>
    <scope>NUCLEOTIDE SEQUENCE [LARGE SCALE GENOMIC DNA]</scope>
    <source>
        <strain evidence="9 10">TBRC 5777</strain>
    </source>
</reference>
<dbReference type="InterPro" id="IPR012286">
    <property type="entry name" value="Tetrahaem_cytochrome"/>
</dbReference>
<proteinExistence type="predicted"/>
<evidence type="ECO:0000259" key="8">
    <source>
        <dbReference type="Pfam" id="PF14537"/>
    </source>
</evidence>
<sequence length="218" mass="24529">MAQIFPPYANTLSRAALAATALLVLSLLALGFWLPFTSHVTHQDITVEQPVQFSHAHHAGELGIQCGYCHTSVQKSRFAGVPPTETCMTCHSQIWTNAAILAPVRESLAKGQPLRWERVHVLPDYVFFDHSVHVNNGVGCSSCHGDVTRMQQIRQVAPLTMEWCLSCHRDPAPNLRPQSEIFNMDWQPAADQRQRGEQLIQHYMIHTEGLTECSRCHR</sequence>
<dbReference type="PANTHER" id="PTHR39425">
    <property type="entry name" value="LIPOPROTEIN CYTOCHROME C"/>
    <property type="match status" value="1"/>
</dbReference>
<evidence type="ECO:0000256" key="6">
    <source>
        <dbReference type="ARBA" id="ARBA00022982"/>
    </source>
</evidence>
<evidence type="ECO:0000256" key="7">
    <source>
        <dbReference type="ARBA" id="ARBA00023004"/>
    </source>
</evidence>
<dbReference type="InterPro" id="IPR036280">
    <property type="entry name" value="Multihaem_cyt_sf"/>
</dbReference>
<accession>A0ABV6JYC2</accession>
<keyword evidence="6" id="KW-0249">Electron transport</keyword>